<dbReference type="PANTHER" id="PTHR43875:SF1">
    <property type="entry name" value="OSMOPROTECTIVE COMPOUNDS UPTAKE ATP-BINDING PROTEIN GGTA"/>
    <property type="match status" value="1"/>
</dbReference>
<organism evidence="6 7">
    <name type="scientific">Roseicitreum antarcticum</name>
    <dbReference type="NCBI Taxonomy" id="564137"/>
    <lineage>
        <taxon>Bacteria</taxon>
        <taxon>Pseudomonadati</taxon>
        <taxon>Pseudomonadota</taxon>
        <taxon>Alphaproteobacteria</taxon>
        <taxon>Rhodobacterales</taxon>
        <taxon>Paracoccaceae</taxon>
        <taxon>Roseicitreum</taxon>
    </lineage>
</organism>
<dbReference type="SMART" id="SM00382">
    <property type="entry name" value="AAA"/>
    <property type="match status" value="1"/>
</dbReference>
<dbReference type="GO" id="GO:0055052">
    <property type="term" value="C:ATP-binding cassette (ABC) transporter complex, substrate-binding subunit-containing"/>
    <property type="evidence" value="ECO:0007669"/>
    <property type="project" value="TreeGrafter"/>
</dbReference>
<dbReference type="Gene3D" id="2.40.50.100">
    <property type="match status" value="1"/>
</dbReference>
<dbReference type="Proteomes" id="UP000198539">
    <property type="component" value="Unassembled WGS sequence"/>
</dbReference>
<dbReference type="SUPFAM" id="SSF52540">
    <property type="entry name" value="P-loop containing nucleoside triphosphate hydrolases"/>
    <property type="match status" value="1"/>
</dbReference>
<dbReference type="GO" id="GO:0005524">
    <property type="term" value="F:ATP binding"/>
    <property type="evidence" value="ECO:0007669"/>
    <property type="project" value="UniProtKB-KW"/>
</dbReference>
<gene>
    <name evidence="6" type="ORF">SAMN04488238_105288</name>
</gene>
<dbReference type="Pfam" id="PF08402">
    <property type="entry name" value="TOBE_2"/>
    <property type="match status" value="1"/>
</dbReference>
<dbReference type="Gene3D" id="3.40.50.300">
    <property type="entry name" value="P-loop containing nucleotide triphosphate hydrolases"/>
    <property type="match status" value="1"/>
</dbReference>
<evidence type="ECO:0000256" key="2">
    <source>
        <dbReference type="ARBA" id="ARBA00022448"/>
    </source>
</evidence>
<dbReference type="InterPro" id="IPR003439">
    <property type="entry name" value="ABC_transporter-like_ATP-bd"/>
</dbReference>
<reference evidence="6 7" key="1">
    <citation type="submission" date="2016-10" db="EMBL/GenBank/DDBJ databases">
        <authorList>
            <person name="de Groot N.N."/>
        </authorList>
    </citation>
    <scope>NUCLEOTIDE SEQUENCE [LARGE SCALE GENOMIC DNA]</scope>
    <source>
        <strain evidence="6 7">CGMCC 1.8894</strain>
    </source>
</reference>
<comment type="similarity">
    <text evidence="1">Belongs to the ABC transporter superfamily.</text>
</comment>
<protein>
    <submittedName>
        <fullName evidence="6">Lactose/L-arabinose transport system ATP-binding protein</fullName>
    </submittedName>
</protein>
<name>A0A1H2ZAD6_9RHOB</name>
<evidence type="ECO:0000259" key="5">
    <source>
        <dbReference type="PROSITE" id="PS50893"/>
    </source>
</evidence>
<evidence type="ECO:0000313" key="7">
    <source>
        <dbReference type="Proteomes" id="UP000198539"/>
    </source>
</evidence>
<evidence type="ECO:0000256" key="3">
    <source>
        <dbReference type="ARBA" id="ARBA00022741"/>
    </source>
</evidence>
<keyword evidence="4 6" id="KW-0067">ATP-binding</keyword>
<dbReference type="PROSITE" id="PS50893">
    <property type="entry name" value="ABC_TRANSPORTER_2"/>
    <property type="match status" value="1"/>
</dbReference>
<dbReference type="SUPFAM" id="SSF50331">
    <property type="entry name" value="MOP-like"/>
    <property type="match status" value="1"/>
</dbReference>
<feature type="domain" description="ABC transporter" evidence="5">
    <location>
        <begin position="4"/>
        <end position="234"/>
    </location>
</feature>
<dbReference type="OrthoDB" id="9802264at2"/>
<evidence type="ECO:0000256" key="4">
    <source>
        <dbReference type="ARBA" id="ARBA00022840"/>
    </source>
</evidence>
<dbReference type="STRING" id="564137.SAMN04488238_105288"/>
<dbReference type="InterPro" id="IPR008995">
    <property type="entry name" value="Mo/tungstate-bd_C_term_dom"/>
</dbReference>
<dbReference type="InterPro" id="IPR027417">
    <property type="entry name" value="P-loop_NTPase"/>
</dbReference>
<dbReference type="GO" id="GO:0022857">
    <property type="term" value="F:transmembrane transporter activity"/>
    <property type="evidence" value="ECO:0007669"/>
    <property type="project" value="InterPro"/>
</dbReference>
<proteinExistence type="inferred from homology"/>
<dbReference type="PANTHER" id="PTHR43875">
    <property type="entry name" value="MALTODEXTRIN IMPORT ATP-BINDING PROTEIN MSMX"/>
    <property type="match status" value="1"/>
</dbReference>
<evidence type="ECO:0000313" key="6">
    <source>
        <dbReference type="EMBL" id="SDX13749.1"/>
    </source>
</evidence>
<dbReference type="GO" id="GO:0016887">
    <property type="term" value="F:ATP hydrolysis activity"/>
    <property type="evidence" value="ECO:0007669"/>
    <property type="project" value="InterPro"/>
</dbReference>
<dbReference type="InterPro" id="IPR003593">
    <property type="entry name" value="AAA+_ATPase"/>
</dbReference>
<dbReference type="EMBL" id="FNOM01000005">
    <property type="protein sequence ID" value="SDX13749.1"/>
    <property type="molecule type" value="Genomic_DNA"/>
</dbReference>
<dbReference type="AlphaFoldDB" id="A0A1H2ZAD6"/>
<dbReference type="RefSeq" id="WP_092889029.1">
    <property type="nucleotide sequence ID" value="NZ_CP061502.1"/>
</dbReference>
<dbReference type="InterPro" id="IPR013611">
    <property type="entry name" value="Transp-assoc_OB_typ2"/>
</dbReference>
<evidence type="ECO:0000256" key="1">
    <source>
        <dbReference type="ARBA" id="ARBA00005417"/>
    </source>
</evidence>
<keyword evidence="7" id="KW-1185">Reference proteome</keyword>
<accession>A0A1H2ZAD6</accession>
<keyword evidence="3" id="KW-0547">Nucleotide-binding</keyword>
<sequence length="353" mass="37695">MSGVSLRKVVKRYGALQVIHDIDIDVAAGEVCVFVGPQGCCKSTLMRMIAGLEKTSGGVICIGAQDVTALDAAQRGVVMAYPTDELVPHLTVAENIALGLKAVDVRAGDAAGCVADTARFLKLDDCLHMKVRKLPEDQRQRTALGRAIVRRAPVLLLDEPLSVQDARLRAALREALVQRLRDTGTTLIYGTHDPAEAMRLADRIVVLRAGRVEQAGAPQDLCHDPDTLFVAEFLASPALNVLTARADDGMLTLPGLGTAPLPRHLFAHNGTTVAVGLRPQHLALVPGDSHRVTGRDVVGDGTHLTLTGGGERALTVVTAQSATALPQVGARTGIRFRYQDMLLFDPVSSRRLR</sequence>
<keyword evidence="2" id="KW-0813">Transport</keyword>
<dbReference type="InterPro" id="IPR047641">
    <property type="entry name" value="ABC_transpr_MalK/UgpC-like"/>
</dbReference>
<dbReference type="Pfam" id="PF00005">
    <property type="entry name" value="ABC_tran"/>
    <property type="match status" value="1"/>
</dbReference>